<keyword evidence="4" id="KW-1185">Reference proteome</keyword>
<evidence type="ECO:0000256" key="1">
    <source>
        <dbReference type="ARBA" id="ARBA00023125"/>
    </source>
</evidence>
<sequence>MKKQVDFLQALGQRIRTTREKQGVSLNKFAYENDFTKSGLSKIETGQSDPRATTIKKIAAGLNISFSELVRDI</sequence>
<dbReference type="EMBL" id="BGZN01000016">
    <property type="protein sequence ID" value="GBR73657.1"/>
    <property type="molecule type" value="Genomic_DNA"/>
</dbReference>
<evidence type="ECO:0000313" key="4">
    <source>
        <dbReference type="Proteomes" id="UP000269352"/>
    </source>
</evidence>
<dbReference type="PANTHER" id="PTHR46797">
    <property type="entry name" value="HTH-TYPE TRANSCRIPTIONAL REGULATOR"/>
    <property type="match status" value="1"/>
</dbReference>
<proteinExistence type="predicted"/>
<keyword evidence="1" id="KW-0238">DNA-binding</keyword>
<dbReference type="InterPro" id="IPR001387">
    <property type="entry name" value="Cro/C1-type_HTH"/>
</dbReference>
<dbReference type="SUPFAM" id="SSF47413">
    <property type="entry name" value="lambda repressor-like DNA-binding domains"/>
    <property type="match status" value="1"/>
</dbReference>
<evidence type="ECO:0000313" key="3">
    <source>
        <dbReference type="EMBL" id="GBR73657.1"/>
    </source>
</evidence>
<dbReference type="GO" id="GO:0003677">
    <property type="term" value="F:DNA binding"/>
    <property type="evidence" value="ECO:0007669"/>
    <property type="project" value="UniProtKB-KW"/>
</dbReference>
<dbReference type="InterPro" id="IPR010982">
    <property type="entry name" value="Lambda_DNA-bd_dom_sf"/>
</dbReference>
<dbReference type="Gene3D" id="1.10.260.40">
    <property type="entry name" value="lambda repressor-like DNA-binding domains"/>
    <property type="match status" value="1"/>
</dbReference>
<dbReference type="PANTHER" id="PTHR46797:SF1">
    <property type="entry name" value="METHYLPHOSPHONATE SYNTHASE"/>
    <property type="match status" value="1"/>
</dbReference>
<name>A0A388TBA8_TERA1</name>
<gene>
    <name evidence="3" type="ORF">NO1_0992</name>
</gene>
<reference evidence="3 4" key="1">
    <citation type="journal article" date="2019" name="ISME J.">
        <title>Genome analyses of uncultured TG2/ZB3 bacteria in 'Margulisbacteria' specifically attached to ectosymbiotic spirochetes of protists in the termite gut.</title>
        <authorList>
            <person name="Utami Y.D."/>
            <person name="Kuwahara H."/>
            <person name="Igai K."/>
            <person name="Murakami T."/>
            <person name="Sugaya K."/>
            <person name="Morikawa T."/>
            <person name="Nagura Y."/>
            <person name="Yuki M."/>
            <person name="Deevong P."/>
            <person name="Inoue T."/>
            <person name="Kihara K."/>
            <person name="Lo N."/>
            <person name="Yamada A."/>
            <person name="Ohkuma M."/>
            <person name="Hongoh Y."/>
        </authorList>
    </citation>
    <scope>NUCLEOTIDE SEQUENCE [LARGE SCALE GENOMIC DNA]</scope>
    <source>
        <strain evidence="3">NkOx7-01</strain>
    </source>
</reference>
<comment type="caution">
    <text evidence="3">The sequence shown here is derived from an EMBL/GenBank/DDBJ whole genome shotgun (WGS) entry which is preliminary data.</text>
</comment>
<dbReference type="GO" id="GO:0005829">
    <property type="term" value="C:cytosol"/>
    <property type="evidence" value="ECO:0007669"/>
    <property type="project" value="TreeGrafter"/>
</dbReference>
<protein>
    <submittedName>
        <fullName evidence="3">Transcriptional regulator XRE family</fullName>
    </submittedName>
</protein>
<dbReference type="Proteomes" id="UP000269352">
    <property type="component" value="Unassembled WGS sequence"/>
</dbReference>
<evidence type="ECO:0000259" key="2">
    <source>
        <dbReference type="PROSITE" id="PS50943"/>
    </source>
</evidence>
<dbReference type="AlphaFoldDB" id="A0A388TBA8"/>
<accession>A0A388TBA8</accession>
<organism evidence="3 4">
    <name type="scientific">Termititenax aidoneus</name>
    <dbReference type="NCBI Taxonomy" id="2218524"/>
    <lineage>
        <taxon>Bacteria</taxon>
        <taxon>Bacillati</taxon>
        <taxon>Candidatus Margulisiibacteriota</taxon>
        <taxon>Candidatus Termititenacia</taxon>
        <taxon>Candidatus Termititenacales</taxon>
        <taxon>Candidatus Termititenacaceae</taxon>
        <taxon>Candidatus Termititenax</taxon>
    </lineage>
</organism>
<dbReference type="Pfam" id="PF01381">
    <property type="entry name" value="HTH_3"/>
    <property type="match status" value="1"/>
</dbReference>
<dbReference type="InterPro" id="IPR050807">
    <property type="entry name" value="TransReg_Diox_bact_type"/>
</dbReference>
<dbReference type="GO" id="GO:0003700">
    <property type="term" value="F:DNA-binding transcription factor activity"/>
    <property type="evidence" value="ECO:0007669"/>
    <property type="project" value="TreeGrafter"/>
</dbReference>
<dbReference type="SMART" id="SM00530">
    <property type="entry name" value="HTH_XRE"/>
    <property type="match status" value="1"/>
</dbReference>
<dbReference type="PROSITE" id="PS50943">
    <property type="entry name" value="HTH_CROC1"/>
    <property type="match status" value="1"/>
</dbReference>
<feature type="domain" description="HTH cro/C1-type" evidence="2">
    <location>
        <begin position="15"/>
        <end position="69"/>
    </location>
</feature>
<dbReference type="CDD" id="cd00093">
    <property type="entry name" value="HTH_XRE"/>
    <property type="match status" value="1"/>
</dbReference>